<organism evidence="2 3">
    <name type="scientific">Plakobranchus ocellatus</name>
    <dbReference type="NCBI Taxonomy" id="259542"/>
    <lineage>
        <taxon>Eukaryota</taxon>
        <taxon>Metazoa</taxon>
        <taxon>Spiralia</taxon>
        <taxon>Lophotrochozoa</taxon>
        <taxon>Mollusca</taxon>
        <taxon>Gastropoda</taxon>
        <taxon>Heterobranchia</taxon>
        <taxon>Euthyneura</taxon>
        <taxon>Panpulmonata</taxon>
        <taxon>Sacoglossa</taxon>
        <taxon>Placobranchoidea</taxon>
        <taxon>Plakobranchidae</taxon>
        <taxon>Plakobranchus</taxon>
    </lineage>
</organism>
<protein>
    <submittedName>
        <fullName evidence="2">Uncharacterized protein</fullName>
    </submittedName>
</protein>
<feature type="compositionally biased region" description="Basic residues" evidence="1">
    <location>
        <begin position="100"/>
        <end position="119"/>
    </location>
</feature>
<dbReference type="EMBL" id="BLXT01004673">
    <property type="protein sequence ID" value="GFO16597.1"/>
    <property type="molecule type" value="Genomic_DNA"/>
</dbReference>
<evidence type="ECO:0000256" key="1">
    <source>
        <dbReference type="SAM" id="MobiDB-lite"/>
    </source>
</evidence>
<accession>A0AAV4BAZ4</accession>
<evidence type="ECO:0000313" key="2">
    <source>
        <dbReference type="EMBL" id="GFO16597.1"/>
    </source>
</evidence>
<feature type="compositionally biased region" description="Basic and acidic residues" evidence="1">
    <location>
        <begin position="42"/>
        <end position="58"/>
    </location>
</feature>
<sequence length="119" mass="14446">MRLTTNTTTCNRHHHQHDNQQQQQQQQQNRQWLQKYARKEHRRVEIKIEQYPEQEFRDKKGRNSKVEQYDTGHHHYPATRDTNDTTASRQSPPPTAKARHDNRKLRMKGKVRGRKKNRA</sequence>
<comment type="caution">
    <text evidence="2">The sequence shown here is derived from an EMBL/GenBank/DDBJ whole genome shotgun (WGS) entry which is preliminary data.</text>
</comment>
<evidence type="ECO:0000313" key="3">
    <source>
        <dbReference type="Proteomes" id="UP000735302"/>
    </source>
</evidence>
<proteinExistence type="predicted"/>
<keyword evidence="3" id="KW-1185">Reference proteome</keyword>
<feature type="compositionally biased region" description="Low complexity" evidence="1">
    <location>
        <begin position="19"/>
        <end position="31"/>
    </location>
</feature>
<name>A0AAV4BAZ4_9GAST</name>
<dbReference type="Proteomes" id="UP000735302">
    <property type="component" value="Unassembled WGS sequence"/>
</dbReference>
<reference evidence="2 3" key="1">
    <citation type="journal article" date="2021" name="Elife">
        <title>Chloroplast acquisition without the gene transfer in kleptoplastic sea slugs, Plakobranchus ocellatus.</title>
        <authorList>
            <person name="Maeda T."/>
            <person name="Takahashi S."/>
            <person name="Yoshida T."/>
            <person name="Shimamura S."/>
            <person name="Takaki Y."/>
            <person name="Nagai Y."/>
            <person name="Toyoda A."/>
            <person name="Suzuki Y."/>
            <person name="Arimoto A."/>
            <person name="Ishii H."/>
            <person name="Satoh N."/>
            <person name="Nishiyama T."/>
            <person name="Hasebe M."/>
            <person name="Maruyama T."/>
            <person name="Minagawa J."/>
            <person name="Obokata J."/>
            <person name="Shigenobu S."/>
        </authorList>
    </citation>
    <scope>NUCLEOTIDE SEQUENCE [LARGE SCALE GENOMIC DNA]</scope>
</reference>
<feature type="region of interest" description="Disordered" evidence="1">
    <location>
        <begin position="1"/>
        <end position="119"/>
    </location>
</feature>
<gene>
    <name evidence="2" type="ORF">PoB_004310200</name>
</gene>
<feature type="compositionally biased region" description="Basic and acidic residues" evidence="1">
    <location>
        <begin position="64"/>
        <end position="73"/>
    </location>
</feature>
<dbReference type="AlphaFoldDB" id="A0AAV4BAZ4"/>